<dbReference type="PANTHER" id="PTHR43713">
    <property type="entry name" value="GLUTAMATE-1-SEMIALDEHYDE 2,1-AMINOMUTASE"/>
    <property type="match status" value="1"/>
</dbReference>
<name>A0A7M4DFJ8_9MICO</name>
<dbReference type="GO" id="GO:0030170">
    <property type="term" value="F:pyridoxal phosphate binding"/>
    <property type="evidence" value="ECO:0007669"/>
    <property type="project" value="InterPro"/>
</dbReference>
<dbReference type="InterPro" id="IPR005814">
    <property type="entry name" value="Aminotrans_3"/>
</dbReference>
<dbReference type="InterPro" id="IPR049704">
    <property type="entry name" value="Aminotrans_3_PPA_site"/>
</dbReference>
<keyword evidence="5" id="KW-1185">Reference proteome</keyword>
<comment type="cofactor">
    <cofactor evidence="1">
        <name>pyridoxal 5'-phosphate</name>
        <dbReference type="ChEBI" id="CHEBI:597326"/>
    </cofactor>
</comment>
<comment type="similarity">
    <text evidence="3">Belongs to the class-III pyridoxal-phosphate-dependent aminotransferase family.</text>
</comment>
<evidence type="ECO:0000256" key="1">
    <source>
        <dbReference type="ARBA" id="ARBA00001933"/>
    </source>
</evidence>
<dbReference type="RefSeq" id="WP_156739644.1">
    <property type="nucleotide sequence ID" value="NZ_CACRYJ010000014.1"/>
</dbReference>
<evidence type="ECO:0000256" key="3">
    <source>
        <dbReference type="RuleBase" id="RU003560"/>
    </source>
</evidence>
<dbReference type="SUPFAM" id="SSF53383">
    <property type="entry name" value="PLP-dependent transferases"/>
    <property type="match status" value="1"/>
</dbReference>
<evidence type="ECO:0000313" key="4">
    <source>
        <dbReference type="EMBL" id="VZO35691.1"/>
    </source>
</evidence>
<dbReference type="GO" id="GO:0008483">
    <property type="term" value="F:transaminase activity"/>
    <property type="evidence" value="ECO:0007669"/>
    <property type="project" value="InterPro"/>
</dbReference>
<keyword evidence="4" id="KW-0413">Isomerase</keyword>
<dbReference type="Proteomes" id="UP000419743">
    <property type="component" value="Unassembled WGS sequence"/>
</dbReference>
<dbReference type="AlphaFoldDB" id="A0A7M4DFJ8"/>
<dbReference type="EMBL" id="CACRYJ010000014">
    <property type="protein sequence ID" value="VZO35691.1"/>
    <property type="molecule type" value="Genomic_DNA"/>
</dbReference>
<reference evidence="4 5" key="1">
    <citation type="submission" date="2019-11" db="EMBL/GenBank/DDBJ databases">
        <authorList>
            <person name="Criscuolo A."/>
        </authorList>
    </citation>
    <scope>NUCLEOTIDE SEQUENCE [LARGE SCALE GENOMIC DNA]</scope>
    <source>
        <strain evidence="4">CIP111667</strain>
    </source>
</reference>
<keyword evidence="2 3" id="KW-0663">Pyridoxal phosphate</keyword>
<dbReference type="InterPro" id="IPR015421">
    <property type="entry name" value="PyrdxlP-dep_Trfase_major"/>
</dbReference>
<dbReference type="Gene3D" id="3.40.640.10">
    <property type="entry name" value="Type I PLP-dependent aspartate aminotransferase-like (Major domain)"/>
    <property type="match status" value="1"/>
</dbReference>
<proteinExistence type="inferred from homology"/>
<dbReference type="Gene3D" id="3.90.1150.10">
    <property type="entry name" value="Aspartate Aminotransferase, domain 1"/>
    <property type="match status" value="1"/>
</dbReference>
<comment type="caution">
    <text evidence="4">The sequence shown here is derived from an EMBL/GenBank/DDBJ whole genome shotgun (WGS) entry which is preliminary data.</text>
</comment>
<gene>
    <name evidence="4" type="primary">hemL_1</name>
    <name evidence="4" type="ORF">HALOF300_00889</name>
</gene>
<protein>
    <submittedName>
        <fullName evidence="4">Glutamate-1-semialdehyde 2,1-aminomutase</fullName>
        <ecNumber evidence="4">5.4.3.8</ecNumber>
    </submittedName>
</protein>
<dbReference type="InterPro" id="IPR015424">
    <property type="entry name" value="PyrdxlP-dep_Trfase"/>
</dbReference>
<organism evidence="4 5">
    <name type="scientific">Occultella aeris</name>
    <dbReference type="NCBI Taxonomy" id="2761496"/>
    <lineage>
        <taxon>Bacteria</taxon>
        <taxon>Bacillati</taxon>
        <taxon>Actinomycetota</taxon>
        <taxon>Actinomycetes</taxon>
        <taxon>Micrococcales</taxon>
        <taxon>Ruaniaceae</taxon>
        <taxon>Occultella</taxon>
    </lineage>
</organism>
<dbReference type="InterPro" id="IPR015422">
    <property type="entry name" value="PyrdxlP-dep_Trfase_small"/>
</dbReference>
<dbReference type="PROSITE" id="PS00600">
    <property type="entry name" value="AA_TRANSFER_CLASS_3"/>
    <property type="match status" value="1"/>
</dbReference>
<sequence length="433" mass="45758">MRTATEKTVIESWPQSERRWARAPDVLGGGVSTGLRAQFRPHPLFFESGSGARLTDVDGNTYLDYVLGWGPNIVGHAHPQLIGEVTRALARGQSFGAVSDDEVELGRVVMDRIPGAERVLWTNTGSEAAQIALRLARAATGRRRVVKFGGHYHGWTDAFLTGYRPSPDGSLGGPGTLGHNPGSIADVTLAPWGDADALAAILADPTSDVAAVFCEPVLCNTGVLTPPDGFLLRLRELCDRHGVVLVFDEVITGFRIARGGAVERFGVRPDLVLLAKAIAGGLPLAAVVGQAAIIDQVRSGVVHAGTYNGNLTAIAGGRATLDILDRPGVYARFEALTGALTDGFTEAFAAAGLEATIHHVGPALQVIPGVANAATVDAYFGADWAFYDALVVELLRRNVFCLPGGRWYLSTEHTQVQVETTIAAMRAAIAELA</sequence>
<evidence type="ECO:0000313" key="5">
    <source>
        <dbReference type="Proteomes" id="UP000419743"/>
    </source>
</evidence>
<dbReference type="Pfam" id="PF00202">
    <property type="entry name" value="Aminotran_3"/>
    <property type="match status" value="1"/>
</dbReference>
<accession>A0A7M4DFJ8</accession>
<dbReference type="CDD" id="cd00610">
    <property type="entry name" value="OAT_like"/>
    <property type="match status" value="1"/>
</dbReference>
<dbReference type="EC" id="5.4.3.8" evidence="4"/>
<evidence type="ECO:0000256" key="2">
    <source>
        <dbReference type="ARBA" id="ARBA00022898"/>
    </source>
</evidence>
<dbReference type="PANTHER" id="PTHR43713:SF3">
    <property type="entry name" value="GLUTAMATE-1-SEMIALDEHYDE 2,1-AMINOMUTASE 1, CHLOROPLASTIC-RELATED"/>
    <property type="match status" value="1"/>
</dbReference>
<dbReference type="GO" id="GO:0042286">
    <property type="term" value="F:glutamate-1-semialdehyde 2,1-aminomutase activity"/>
    <property type="evidence" value="ECO:0007669"/>
    <property type="project" value="UniProtKB-EC"/>
</dbReference>